<dbReference type="RefSeq" id="WP_262993564.1">
    <property type="nucleotide sequence ID" value="NZ_JAOTJC010000007.1"/>
</dbReference>
<sequence length="356" mass="38933">MSVVNKMLKDLESRDAETGAPSNYRPPAQKKAQPLRIWVYSLVTVAVLVVAVALLTMPERVEAPSVPQTVEVVPAEETNTVTAKPIEVAKPVPAKPKKQSILTRPISEIVAGQAGRKEDLLASEKPLSGEQPGTAADTASAETTAAEDTAAEQGEFTLTAKNGTQEYQNLRERIRLALDSPDKREAITLMRELAEAQPDNVAVRKKLAAVLFANGQAGPARDQLIATLDKFPADHSVRLMLARLYQQQGQTEQARQVLATAEDYLPVSTDLIAFRASLAQTEQRFEQALTDYHLLVARAPDESRWWLGVATSADHLGQAKVALNAYRQALSRGELNTDVQQFMRQRITVLAGDHDE</sequence>
<keyword evidence="2" id="KW-0812">Transmembrane</keyword>
<keyword evidence="2" id="KW-1133">Transmembrane helix</keyword>
<evidence type="ECO:0000256" key="1">
    <source>
        <dbReference type="SAM" id="MobiDB-lite"/>
    </source>
</evidence>
<feature type="region of interest" description="Disordered" evidence="1">
    <location>
        <begin position="124"/>
        <end position="151"/>
    </location>
</feature>
<evidence type="ECO:0000313" key="4">
    <source>
        <dbReference type="Proteomes" id="UP001209257"/>
    </source>
</evidence>
<feature type="compositionally biased region" description="Low complexity" evidence="1">
    <location>
        <begin position="134"/>
        <end position="151"/>
    </location>
</feature>
<evidence type="ECO:0000313" key="3">
    <source>
        <dbReference type="EMBL" id="MCU7554694.1"/>
    </source>
</evidence>
<dbReference type="Proteomes" id="UP001209257">
    <property type="component" value="Unassembled WGS sequence"/>
</dbReference>
<dbReference type="Gene3D" id="1.25.40.10">
    <property type="entry name" value="Tetratricopeptide repeat domain"/>
    <property type="match status" value="2"/>
</dbReference>
<name>A0ABT2VNL8_9ALTE</name>
<feature type="region of interest" description="Disordered" evidence="1">
    <location>
        <begin position="9"/>
        <end position="28"/>
    </location>
</feature>
<organism evidence="3 4">
    <name type="scientific">Alteromonas salexigens</name>
    <dbReference type="NCBI Taxonomy" id="2982530"/>
    <lineage>
        <taxon>Bacteria</taxon>
        <taxon>Pseudomonadati</taxon>
        <taxon>Pseudomonadota</taxon>
        <taxon>Gammaproteobacteria</taxon>
        <taxon>Alteromonadales</taxon>
        <taxon>Alteromonadaceae</taxon>
        <taxon>Alteromonas/Salinimonas group</taxon>
        <taxon>Alteromonas</taxon>
    </lineage>
</organism>
<keyword evidence="2" id="KW-0472">Membrane</keyword>
<keyword evidence="4" id="KW-1185">Reference proteome</keyword>
<reference evidence="4" key="1">
    <citation type="submission" date="2023-07" db="EMBL/GenBank/DDBJ databases">
        <title>Study on multiphase classification of strain Alteromonas salexigens isolated from the Yellow Sea.</title>
        <authorList>
            <person name="Sun L."/>
        </authorList>
    </citation>
    <scope>NUCLEOTIDE SEQUENCE [LARGE SCALE GENOMIC DNA]</scope>
    <source>
        <strain evidence="4">ASW11-19</strain>
    </source>
</reference>
<dbReference type="InterPro" id="IPR011990">
    <property type="entry name" value="TPR-like_helical_dom_sf"/>
</dbReference>
<dbReference type="EMBL" id="JAOTJC010000007">
    <property type="protein sequence ID" value="MCU7554694.1"/>
    <property type="molecule type" value="Genomic_DNA"/>
</dbReference>
<feature type="transmembrane region" description="Helical" evidence="2">
    <location>
        <begin position="37"/>
        <end position="57"/>
    </location>
</feature>
<dbReference type="Pfam" id="PF14559">
    <property type="entry name" value="TPR_19"/>
    <property type="match status" value="1"/>
</dbReference>
<accession>A0ABT2VNL8</accession>
<dbReference type="SUPFAM" id="SSF48452">
    <property type="entry name" value="TPR-like"/>
    <property type="match status" value="1"/>
</dbReference>
<proteinExistence type="predicted"/>
<comment type="caution">
    <text evidence="3">The sequence shown here is derived from an EMBL/GenBank/DDBJ whole genome shotgun (WGS) entry which is preliminary data.</text>
</comment>
<dbReference type="Pfam" id="PF13432">
    <property type="entry name" value="TPR_16"/>
    <property type="match status" value="1"/>
</dbReference>
<gene>
    <name evidence="3" type="ORF">OCL06_08795</name>
</gene>
<evidence type="ECO:0000256" key="2">
    <source>
        <dbReference type="SAM" id="Phobius"/>
    </source>
</evidence>
<protein>
    <submittedName>
        <fullName evidence="3">Tetratricopeptide repeat protein</fullName>
    </submittedName>
</protein>